<organism evidence="4 5">
    <name type="scientific">Methylophilus medardicus</name>
    <dbReference type="NCBI Taxonomy" id="2588534"/>
    <lineage>
        <taxon>Bacteria</taxon>
        <taxon>Pseudomonadati</taxon>
        <taxon>Pseudomonadota</taxon>
        <taxon>Betaproteobacteria</taxon>
        <taxon>Nitrosomonadales</taxon>
        <taxon>Methylophilaceae</taxon>
        <taxon>Methylophilus</taxon>
    </lineage>
</organism>
<dbReference type="SUPFAM" id="SSF54285">
    <property type="entry name" value="MoaD/ThiS"/>
    <property type="match status" value="1"/>
</dbReference>
<dbReference type="CDD" id="cd00754">
    <property type="entry name" value="Ubl_MoaD"/>
    <property type="match status" value="1"/>
</dbReference>
<protein>
    <recommendedName>
        <fullName evidence="3">Molybdopterin synthase sulfur carrier subunit</fullName>
    </recommendedName>
</protein>
<evidence type="ECO:0000313" key="5">
    <source>
        <dbReference type="Proteomes" id="UP000311008"/>
    </source>
</evidence>
<keyword evidence="1" id="KW-0547">Nucleotide-binding</keyword>
<dbReference type="UniPathway" id="UPA00344"/>
<dbReference type="Gene3D" id="3.10.20.30">
    <property type="match status" value="1"/>
</dbReference>
<dbReference type="RefSeq" id="WP_140003229.1">
    <property type="nucleotide sequence ID" value="NZ_CP040946.1"/>
</dbReference>
<comment type="similarity">
    <text evidence="2">Belongs to the MoaD family.</text>
</comment>
<dbReference type="GO" id="GO:1990133">
    <property type="term" value="C:molybdopterin adenylyltransferase complex"/>
    <property type="evidence" value="ECO:0007669"/>
    <property type="project" value="TreeGrafter"/>
</dbReference>
<dbReference type="InterPro" id="IPR012675">
    <property type="entry name" value="Beta-grasp_dom_sf"/>
</dbReference>
<dbReference type="KEGG" id="mmec:FIU01_04685"/>
<keyword evidence="5" id="KW-1185">Reference proteome</keyword>
<accession>A0A5B8CSN0</accession>
<sequence>MKITILYFARIKEVVNYSSESVELPENITSIIALKSWLCDRGETWQKLFDGRGVVRAAINHELVDDMATFDEGDEVAFFPPVTGG</sequence>
<dbReference type="PANTHER" id="PTHR33359">
    <property type="entry name" value="MOLYBDOPTERIN SYNTHASE SULFUR CARRIER SUBUNIT"/>
    <property type="match status" value="1"/>
</dbReference>
<dbReference type="InterPro" id="IPR003749">
    <property type="entry name" value="ThiS/MoaD-like"/>
</dbReference>
<dbReference type="AlphaFoldDB" id="A0A5B8CSN0"/>
<dbReference type="EMBL" id="CP040946">
    <property type="protein sequence ID" value="QDC43885.1"/>
    <property type="molecule type" value="Genomic_DNA"/>
</dbReference>
<dbReference type="GO" id="GO:0006777">
    <property type="term" value="P:Mo-molybdopterin cofactor biosynthetic process"/>
    <property type="evidence" value="ECO:0007669"/>
    <property type="project" value="InterPro"/>
</dbReference>
<reference evidence="5" key="1">
    <citation type="journal article" date="2019" name="ISME J.">
        <title>Evolution in action: habitat transition from sediment to the pelagial leads to genome streamlining in Methylophilaceae.</title>
        <authorList>
            <person name="Salcher M."/>
            <person name="Schaefle D."/>
            <person name="Kaspar M."/>
            <person name="Neuenschwander S.M."/>
            <person name="Ghai R."/>
        </authorList>
    </citation>
    <scope>NUCLEOTIDE SEQUENCE [LARGE SCALE GENOMIC DNA]</scope>
    <source>
        <strain evidence="5">MMS-M-51</strain>
    </source>
</reference>
<dbReference type="GO" id="GO:0000166">
    <property type="term" value="F:nucleotide binding"/>
    <property type="evidence" value="ECO:0007669"/>
    <property type="project" value="UniProtKB-KW"/>
</dbReference>
<dbReference type="PANTHER" id="PTHR33359:SF1">
    <property type="entry name" value="MOLYBDOPTERIN SYNTHASE SULFUR CARRIER SUBUNIT"/>
    <property type="match status" value="1"/>
</dbReference>
<dbReference type="NCBIfam" id="TIGR01682">
    <property type="entry name" value="moaD"/>
    <property type="match status" value="1"/>
</dbReference>
<gene>
    <name evidence="4" type="primary">moaD</name>
    <name evidence="4" type="ORF">FIU01_04685</name>
</gene>
<dbReference type="InterPro" id="IPR044672">
    <property type="entry name" value="MOCS2A"/>
</dbReference>
<proteinExistence type="inferred from homology"/>
<dbReference type="Pfam" id="PF02597">
    <property type="entry name" value="ThiS"/>
    <property type="match status" value="1"/>
</dbReference>
<name>A0A5B8CSN0_9PROT</name>
<evidence type="ECO:0000313" key="4">
    <source>
        <dbReference type="EMBL" id="QDC43885.1"/>
    </source>
</evidence>
<dbReference type="OrthoDB" id="9801945at2"/>
<dbReference type="InterPro" id="IPR016155">
    <property type="entry name" value="Mopterin_synth/thiamin_S_b"/>
</dbReference>
<dbReference type="Proteomes" id="UP000311008">
    <property type="component" value="Chromosome"/>
</dbReference>
<evidence type="ECO:0000256" key="3">
    <source>
        <dbReference type="ARBA" id="ARBA00024247"/>
    </source>
</evidence>
<evidence type="ECO:0000256" key="1">
    <source>
        <dbReference type="ARBA" id="ARBA00022741"/>
    </source>
</evidence>
<evidence type="ECO:0000256" key="2">
    <source>
        <dbReference type="ARBA" id="ARBA00024200"/>
    </source>
</evidence>